<dbReference type="GO" id="GO:0003676">
    <property type="term" value="F:nucleic acid binding"/>
    <property type="evidence" value="ECO:0007669"/>
    <property type="project" value="InterPro"/>
</dbReference>
<evidence type="ECO:0000256" key="3">
    <source>
        <dbReference type="ARBA" id="ARBA00022946"/>
    </source>
</evidence>
<protein>
    <submittedName>
        <fullName evidence="4">Uncharacterized protein</fullName>
    </submittedName>
</protein>
<dbReference type="InterPro" id="IPR038538">
    <property type="entry name" value="MTERF_sf"/>
</dbReference>
<evidence type="ECO:0000256" key="2">
    <source>
        <dbReference type="ARBA" id="ARBA00022472"/>
    </source>
</evidence>
<evidence type="ECO:0000256" key="1">
    <source>
        <dbReference type="ARBA" id="ARBA00007692"/>
    </source>
</evidence>
<organism evidence="4 5">
    <name type="scientific">Trifolium subterraneum</name>
    <name type="common">Subterranean clover</name>
    <dbReference type="NCBI Taxonomy" id="3900"/>
    <lineage>
        <taxon>Eukaryota</taxon>
        <taxon>Viridiplantae</taxon>
        <taxon>Streptophyta</taxon>
        <taxon>Embryophyta</taxon>
        <taxon>Tracheophyta</taxon>
        <taxon>Spermatophyta</taxon>
        <taxon>Magnoliopsida</taxon>
        <taxon>eudicotyledons</taxon>
        <taxon>Gunneridae</taxon>
        <taxon>Pentapetalae</taxon>
        <taxon>rosids</taxon>
        <taxon>fabids</taxon>
        <taxon>Fabales</taxon>
        <taxon>Fabaceae</taxon>
        <taxon>Papilionoideae</taxon>
        <taxon>50 kb inversion clade</taxon>
        <taxon>NPAAA clade</taxon>
        <taxon>Hologalegina</taxon>
        <taxon>IRL clade</taxon>
        <taxon>Trifolieae</taxon>
        <taxon>Trifolium</taxon>
    </lineage>
</organism>
<accession>A0A2Z6PEM7</accession>
<keyword evidence="3" id="KW-0809">Transit peptide</keyword>
<gene>
    <name evidence="4" type="ORF">TSUD_81420</name>
</gene>
<dbReference type="OrthoDB" id="637682at2759"/>
<dbReference type="Proteomes" id="UP000242715">
    <property type="component" value="Unassembled WGS sequence"/>
</dbReference>
<name>A0A2Z6PEM7_TRISU</name>
<keyword evidence="2" id="KW-0805">Transcription regulation</keyword>
<evidence type="ECO:0000313" key="5">
    <source>
        <dbReference type="Proteomes" id="UP000242715"/>
    </source>
</evidence>
<keyword evidence="5" id="KW-1185">Reference proteome</keyword>
<dbReference type="EMBL" id="DF974379">
    <property type="protein sequence ID" value="GAU48082.1"/>
    <property type="molecule type" value="Genomic_DNA"/>
</dbReference>
<keyword evidence="2" id="KW-0806">Transcription termination</keyword>
<sequence length="380" mass="43738">MQSFKLRTLLFYPPPFTSNSFQSFLCSFSTTALSSSKTQYSKETTSLYNFLNSNAKLPKSQSIFISKRASRATFPQRPLSVINFFEQNGFSETQIHTIVRQRVQLLFSDVDKTLKPKFELFRQLGFEGSDLRDFISKHPTVLTASLNKTLVPSVEAIKKIVWNDKERIQVLSKCGWILPKYQLFVANVAFLESFGIVGDQVVILLKRHSRLLVSSKATIRKYVLQAEELGFNQNSRMLIHGLHTICALSHKTFKKKLDLIQCFGFSKDESMLMFKRAPALLRTSEKKLKVGIEFFLHTVMLPKSILVNRPVILMYSIEDRVFPRYRVFQLLKSQNLCKKGPSFVSMLCYSEDMFLDKFLSKFKENAEALLIAYKGHLLEA</sequence>
<proteinExistence type="inferred from homology"/>
<dbReference type="FunFam" id="1.25.70.10:FF:000001">
    <property type="entry name" value="Mitochondrial transcription termination factor-like"/>
    <property type="match status" value="1"/>
</dbReference>
<dbReference type="SMART" id="SM00733">
    <property type="entry name" value="Mterf"/>
    <property type="match status" value="6"/>
</dbReference>
<evidence type="ECO:0000313" key="4">
    <source>
        <dbReference type="EMBL" id="GAU48082.1"/>
    </source>
</evidence>
<dbReference type="Gene3D" id="1.25.70.10">
    <property type="entry name" value="Transcription termination factor 3, mitochondrial"/>
    <property type="match status" value="2"/>
</dbReference>
<dbReference type="Pfam" id="PF02536">
    <property type="entry name" value="mTERF"/>
    <property type="match status" value="1"/>
</dbReference>
<reference evidence="5" key="1">
    <citation type="journal article" date="2017" name="Front. Plant Sci.">
        <title>Climate Clever Clovers: New Paradigm to Reduce the Environmental Footprint of Ruminants by Breeding Low Methanogenic Forages Utilizing Haplotype Variation.</title>
        <authorList>
            <person name="Kaur P."/>
            <person name="Appels R."/>
            <person name="Bayer P.E."/>
            <person name="Keeble-Gagnere G."/>
            <person name="Wang J."/>
            <person name="Hirakawa H."/>
            <person name="Shirasawa K."/>
            <person name="Vercoe P."/>
            <person name="Stefanova K."/>
            <person name="Durmic Z."/>
            <person name="Nichols P."/>
            <person name="Revell C."/>
            <person name="Isobe S.N."/>
            <person name="Edwards D."/>
            <person name="Erskine W."/>
        </authorList>
    </citation>
    <scope>NUCLEOTIDE SEQUENCE [LARGE SCALE GENOMIC DNA]</scope>
    <source>
        <strain evidence="5">cv. Daliak</strain>
    </source>
</reference>
<dbReference type="PANTHER" id="PTHR13068">
    <property type="entry name" value="CGI-12 PROTEIN-RELATED"/>
    <property type="match status" value="1"/>
</dbReference>
<keyword evidence="2" id="KW-0804">Transcription</keyword>
<dbReference type="AlphaFoldDB" id="A0A2Z6PEM7"/>
<comment type="similarity">
    <text evidence="1">Belongs to the mTERF family.</text>
</comment>
<dbReference type="PANTHER" id="PTHR13068:SF173">
    <property type="entry name" value="EMB|CAB62602.1"/>
    <property type="match status" value="1"/>
</dbReference>
<dbReference type="InterPro" id="IPR003690">
    <property type="entry name" value="MTERF"/>
</dbReference>
<dbReference type="GO" id="GO:0006353">
    <property type="term" value="P:DNA-templated transcription termination"/>
    <property type="evidence" value="ECO:0007669"/>
    <property type="project" value="UniProtKB-KW"/>
</dbReference>